<evidence type="ECO:0000313" key="2">
    <source>
        <dbReference type="Proteomes" id="UP000298616"/>
    </source>
</evidence>
<dbReference type="AlphaFoldDB" id="A0A4D7JKX5"/>
<protein>
    <submittedName>
        <fullName evidence="1">Uncharacterized protein</fullName>
    </submittedName>
</protein>
<dbReference type="Proteomes" id="UP000298616">
    <property type="component" value="Chromosome"/>
</dbReference>
<keyword evidence="2" id="KW-1185">Reference proteome</keyword>
<gene>
    <name evidence="1" type="ORF">DCC35_16635</name>
</gene>
<dbReference type="EMBL" id="CP028923">
    <property type="protein sequence ID" value="QCK16251.1"/>
    <property type="molecule type" value="Genomic_DNA"/>
</dbReference>
<sequence>MIEPHNSDEPKYYVKNNTSENILWDSYNSGINRAQPLEIDIGQDIYTGGGGITTVDSVIFIKEEVKDTLIYRHPAYDNAQNKTNHFFERNNWIELSSGRYYFILTDEGFE</sequence>
<accession>A0A4D7JKX5</accession>
<reference evidence="1 2" key="1">
    <citation type="submission" date="2018-04" db="EMBL/GenBank/DDBJ databases">
        <title>Complete genome uncultured novel isolate.</title>
        <authorList>
            <person name="Merlino G."/>
        </authorList>
    </citation>
    <scope>NUCLEOTIDE SEQUENCE [LARGE SCALE GENOMIC DNA]</scope>
    <source>
        <strain evidence="2">R1DC9</strain>
    </source>
</reference>
<organism evidence="1 2">
    <name type="scientific">Mangrovivirga cuniculi</name>
    <dbReference type="NCBI Taxonomy" id="2715131"/>
    <lineage>
        <taxon>Bacteria</taxon>
        <taxon>Pseudomonadati</taxon>
        <taxon>Bacteroidota</taxon>
        <taxon>Cytophagia</taxon>
        <taxon>Cytophagales</taxon>
        <taxon>Mangrovivirgaceae</taxon>
        <taxon>Mangrovivirga</taxon>
    </lineage>
</organism>
<evidence type="ECO:0000313" key="1">
    <source>
        <dbReference type="EMBL" id="QCK16251.1"/>
    </source>
</evidence>
<name>A0A4D7JKX5_9BACT</name>
<dbReference type="KEGG" id="fpf:DCC35_16635"/>
<proteinExistence type="predicted"/>